<evidence type="ECO:0000256" key="3">
    <source>
        <dbReference type="ARBA" id="ARBA00022614"/>
    </source>
</evidence>
<keyword evidence="11" id="KW-1185">Reference proteome</keyword>
<dbReference type="Pfam" id="PF17779">
    <property type="entry name" value="WHD_NOD2"/>
    <property type="match status" value="1"/>
</dbReference>
<dbReference type="InterPro" id="IPR029495">
    <property type="entry name" value="NACHT-assoc"/>
</dbReference>
<dbReference type="Pfam" id="PF05729">
    <property type="entry name" value="NACHT"/>
    <property type="match status" value="1"/>
</dbReference>
<dbReference type="SMART" id="SM01289">
    <property type="entry name" value="PYRIN"/>
    <property type="match status" value="1"/>
</dbReference>
<evidence type="ECO:0000256" key="5">
    <source>
        <dbReference type="ARBA" id="ARBA00022741"/>
    </source>
</evidence>
<keyword evidence="3" id="KW-0433">Leucine-rich repeat</keyword>
<dbReference type="SUPFAM" id="SSF52047">
    <property type="entry name" value="RNI-like"/>
    <property type="match status" value="1"/>
</dbReference>
<dbReference type="OrthoDB" id="120976at2759"/>
<evidence type="ECO:0000259" key="9">
    <source>
        <dbReference type="PROSITE" id="PS50837"/>
    </source>
</evidence>
<dbReference type="InterPro" id="IPR051261">
    <property type="entry name" value="NLR"/>
</dbReference>
<feature type="domain" description="Pyrin" evidence="8">
    <location>
        <begin position="1"/>
        <end position="87"/>
    </location>
</feature>
<protein>
    <submittedName>
        <fullName evidence="10">NLR family CARD domain-containing protein 3</fullName>
    </submittedName>
</protein>
<dbReference type="Proteomes" id="UP000281406">
    <property type="component" value="Unassembled WGS sequence"/>
</dbReference>
<dbReference type="Gene3D" id="3.40.50.300">
    <property type="entry name" value="P-loop containing nucleotide triphosphate hydrolases"/>
    <property type="match status" value="1"/>
</dbReference>
<evidence type="ECO:0000256" key="6">
    <source>
        <dbReference type="ARBA" id="ARBA00022840"/>
    </source>
</evidence>
<keyword evidence="2" id="KW-0963">Cytoplasm</keyword>
<feature type="domain" description="NACHT" evidence="9">
    <location>
        <begin position="190"/>
        <end position="329"/>
    </location>
</feature>
<evidence type="ECO:0000313" key="11">
    <source>
        <dbReference type="Proteomes" id="UP000281406"/>
    </source>
</evidence>
<dbReference type="Gene3D" id="1.10.533.10">
    <property type="entry name" value="Death Domain, Fas"/>
    <property type="match status" value="1"/>
</dbReference>
<organism evidence="10 11">
    <name type="scientific">Anabarilius grahami</name>
    <name type="common">Kanglang fish</name>
    <name type="synonym">Barilius grahami</name>
    <dbReference type="NCBI Taxonomy" id="495550"/>
    <lineage>
        <taxon>Eukaryota</taxon>
        <taxon>Metazoa</taxon>
        <taxon>Chordata</taxon>
        <taxon>Craniata</taxon>
        <taxon>Vertebrata</taxon>
        <taxon>Euteleostomi</taxon>
        <taxon>Actinopterygii</taxon>
        <taxon>Neopterygii</taxon>
        <taxon>Teleostei</taxon>
        <taxon>Ostariophysi</taxon>
        <taxon>Cypriniformes</taxon>
        <taxon>Xenocyprididae</taxon>
        <taxon>Xenocypridinae</taxon>
        <taxon>Xenocypridinae incertae sedis</taxon>
        <taxon>Anabarilius</taxon>
    </lineage>
</organism>
<dbReference type="Pfam" id="PF14484">
    <property type="entry name" value="FISNA"/>
    <property type="match status" value="1"/>
</dbReference>
<proteinExistence type="predicted"/>
<dbReference type="AlphaFoldDB" id="A0A3N0XIZ2"/>
<keyword evidence="4" id="KW-0677">Repeat</keyword>
<sequence length="868" mass="100846">MTMASVKKLLNDTLDDLKEDSRKRFKSYLKEDGPIRAGKLEKADVTEIVDIMMERFGAEEAVKITLNILRKMNQNRLVEELQNNYTEVQKSSEAAEKHKRKQDDFWLQKFMKYHKMKMKEKVEHIFECKKENEAHLKDVFTELFITEGDLKEVNQEHEILQIDKDIKPRKSQDRPIKCNDVFRLNKKKKKIVLTKGIAGIGKTVSVHKFILDWAEEEANQDIDCVFLLPFRRINCIKDKKISLHEFLQKFNPELKTQNKPEKKRICKIYERNLAFIFDGLDESRLPLDFDSGMVTSVEERSSVDELFTSLVNGTLLPSAHVWVTSRPAAANQIPPEYVGLFTEVRGFTDQQKEEYFRKRIKDETQASRMISHIKKSRSLYIMCYIPVFCWITATVLQDIPIENNAETINTTLTEMYIHFLLIQMNMKSQKHDRKTERDCPKLLDSNKTLILKLAKLAFEQLKKENIVFYEEDLRACGIDVSEEDFESTGMLTEIFQQEAGLHEMKVFCFVHLSVQEFLAAVYVFLCYLNKNMDELQFFTEETQNEQQFFSEEIQNELQFSIEQTENEVRPDHINMPDKNIALHDDLLKKAVWKAIHSHKGHLDLFLRFLLGISLESNQKLLRGLFTHTEDSKDSVTETTKCIKKLLEYHNDISPETSVNLFYCLLELNDNSLYTEIQTYLRSYPERQLSSSMLSLMAYVLLMSEEVLDYLNLRRYNDQSESCRNLLPAVRCCRKAELFGCSLDHTCCEPVALALQIPNSPLIELDISNNELGNRGVKLLSDGLESPNCQLEILSSRTRHHYCTDKEPEPAMMHVPENLIGPAIGLDTEPQDTSDQVKVLATESELLLDYVVAVQKFHKPSSHPCPYLV</sequence>
<gene>
    <name evidence="10" type="ORF">DPX16_3105</name>
</gene>
<dbReference type="InterPro" id="IPR027417">
    <property type="entry name" value="P-loop_NTPase"/>
</dbReference>
<comment type="subcellular location">
    <subcellularLocation>
        <location evidence="1">Cytoplasm</location>
    </subcellularLocation>
</comment>
<dbReference type="PROSITE" id="PS50824">
    <property type="entry name" value="DAPIN"/>
    <property type="match status" value="1"/>
</dbReference>
<keyword evidence="6" id="KW-0067">ATP-binding</keyword>
<comment type="caution">
    <text evidence="10">The sequence shown here is derived from an EMBL/GenBank/DDBJ whole genome shotgun (WGS) entry which is preliminary data.</text>
</comment>
<dbReference type="EMBL" id="RJVU01072345">
    <property type="protein sequence ID" value="ROI37167.1"/>
    <property type="molecule type" value="Genomic_DNA"/>
</dbReference>
<keyword evidence="5" id="KW-0547">Nucleotide-binding</keyword>
<feature type="coiled-coil region" evidence="7">
    <location>
        <begin position="71"/>
        <end position="98"/>
    </location>
</feature>
<dbReference type="SMART" id="SM01288">
    <property type="entry name" value="FISNA"/>
    <property type="match status" value="1"/>
</dbReference>
<evidence type="ECO:0000256" key="1">
    <source>
        <dbReference type="ARBA" id="ARBA00004496"/>
    </source>
</evidence>
<evidence type="ECO:0000256" key="4">
    <source>
        <dbReference type="ARBA" id="ARBA00022737"/>
    </source>
</evidence>
<dbReference type="PANTHER" id="PTHR24106">
    <property type="entry name" value="NACHT, LRR AND CARD DOMAINS-CONTAINING"/>
    <property type="match status" value="1"/>
</dbReference>
<dbReference type="InterPro" id="IPR032675">
    <property type="entry name" value="LRR_dom_sf"/>
</dbReference>
<dbReference type="InterPro" id="IPR041075">
    <property type="entry name" value="NOD1/2_WH"/>
</dbReference>
<dbReference type="CDD" id="cd08321">
    <property type="entry name" value="Pyrin_ASC-like"/>
    <property type="match status" value="1"/>
</dbReference>
<dbReference type="InterPro" id="IPR011029">
    <property type="entry name" value="DEATH-like_dom_sf"/>
</dbReference>
<dbReference type="InterPro" id="IPR007111">
    <property type="entry name" value="NACHT_NTPase"/>
</dbReference>
<evidence type="ECO:0000256" key="2">
    <source>
        <dbReference type="ARBA" id="ARBA00022490"/>
    </source>
</evidence>
<dbReference type="InterPro" id="IPR041267">
    <property type="entry name" value="NLRP_HD2"/>
</dbReference>
<dbReference type="GO" id="GO:0005524">
    <property type="term" value="F:ATP binding"/>
    <property type="evidence" value="ECO:0007669"/>
    <property type="project" value="UniProtKB-KW"/>
</dbReference>
<reference evidence="10 11" key="1">
    <citation type="submission" date="2018-10" db="EMBL/GenBank/DDBJ databases">
        <title>Genome assembly for a Yunnan-Guizhou Plateau 3E fish, Anabarilius grahami (Regan), and its evolutionary and genetic applications.</title>
        <authorList>
            <person name="Jiang W."/>
        </authorList>
    </citation>
    <scope>NUCLEOTIDE SEQUENCE [LARGE SCALE GENOMIC DNA]</scope>
    <source>
        <strain evidence="10">AG-KIZ</strain>
        <tissue evidence="10">Muscle</tissue>
    </source>
</reference>
<keyword evidence="7" id="KW-0175">Coiled coil</keyword>
<evidence type="ECO:0000259" key="8">
    <source>
        <dbReference type="PROSITE" id="PS50824"/>
    </source>
</evidence>
<dbReference type="Pfam" id="PF02758">
    <property type="entry name" value="PYRIN"/>
    <property type="match status" value="1"/>
</dbReference>
<evidence type="ECO:0000256" key="7">
    <source>
        <dbReference type="SAM" id="Coils"/>
    </source>
</evidence>
<dbReference type="Gene3D" id="3.80.10.10">
    <property type="entry name" value="Ribonuclease Inhibitor"/>
    <property type="match status" value="1"/>
</dbReference>
<dbReference type="InterPro" id="IPR004020">
    <property type="entry name" value="DAPIN"/>
</dbReference>
<dbReference type="FunFam" id="3.40.50.300:FF:000210">
    <property type="entry name" value="Si:dkey-16p6.1"/>
    <property type="match status" value="1"/>
</dbReference>
<dbReference type="SUPFAM" id="SSF47986">
    <property type="entry name" value="DEATH domain"/>
    <property type="match status" value="1"/>
</dbReference>
<evidence type="ECO:0000313" key="10">
    <source>
        <dbReference type="EMBL" id="ROI37167.1"/>
    </source>
</evidence>
<dbReference type="PROSITE" id="PS50837">
    <property type="entry name" value="NACHT"/>
    <property type="match status" value="1"/>
</dbReference>
<accession>A0A3N0XIZ2</accession>
<dbReference type="GO" id="GO:0005737">
    <property type="term" value="C:cytoplasm"/>
    <property type="evidence" value="ECO:0007669"/>
    <property type="project" value="UniProtKB-SubCell"/>
</dbReference>
<dbReference type="Pfam" id="PF17776">
    <property type="entry name" value="NLRC4_HD2"/>
    <property type="match status" value="1"/>
</dbReference>
<name>A0A3N0XIZ2_ANAGA</name>